<name>A0ACB6ZTQ0_THEGA</name>
<evidence type="ECO:0000313" key="2">
    <source>
        <dbReference type="Proteomes" id="UP000886501"/>
    </source>
</evidence>
<keyword evidence="2" id="KW-1185">Reference proteome</keyword>
<proteinExistence type="predicted"/>
<accession>A0ACB6ZTQ0</accession>
<organism evidence="1 2">
    <name type="scientific">Thelephora ganbajun</name>
    <name type="common">Ganba fungus</name>
    <dbReference type="NCBI Taxonomy" id="370292"/>
    <lineage>
        <taxon>Eukaryota</taxon>
        <taxon>Fungi</taxon>
        <taxon>Dikarya</taxon>
        <taxon>Basidiomycota</taxon>
        <taxon>Agaricomycotina</taxon>
        <taxon>Agaricomycetes</taxon>
        <taxon>Thelephorales</taxon>
        <taxon>Thelephoraceae</taxon>
        <taxon>Thelephora</taxon>
    </lineage>
</organism>
<sequence length="97" mass="10302">MSSAKNPGNVIGGHKANIANPNTSDESKEHSRQVIQDVENGNDDLTSGTSDHATDESGKEVNRVLGGYKATLHNPNSGEEAKEHAKAKLEEHGVDVE</sequence>
<comment type="caution">
    <text evidence="1">The sequence shown here is derived from an EMBL/GenBank/DDBJ whole genome shotgun (WGS) entry which is preliminary data.</text>
</comment>
<evidence type="ECO:0000313" key="1">
    <source>
        <dbReference type="EMBL" id="KAF9652954.1"/>
    </source>
</evidence>
<dbReference type="Proteomes" id="UP000886501">
    <property type="component" value="Unassembled WGS sequence"/>
</dbReference>
<reference evidence="1" key="2">
    <citation type="journal article" date="2020" name="Nat. Commun.">
        <title>Large-scale genome sequencing of mycorrhizal fungi provides insights into the early evolution of symbiotic traits.</title>
        <authorList>
            <person name="Miyauchi S."/>
            <person name="Kiss E."/>
            <person name="Kuo A."/>
            <person name="Drula E."/>
            <person name="Kohler A."/>
            <person name="Sanchez-Garcia M."/>
            <person name="Morin E."/>
            <person name="Andreopoulos B."/>
            <person name="Barry K.W."/>
            <person name="Bonito G."/>
            <person name="Buee M."/>
            <person name="Carver A."/>
            <person name="Chen C."/>
            <person name="Cichocki N."/>
            <person name="Clum A."/>
            <person name="Culley D."/>
            <person name="Crous P.W."/>
            <person name="Fauchery L."/>
            <person name="Girlanda M."/>
            <person name="Hayes R.D."/>
            <person name="Keri Z."/>
            <person name="LaButti K."/>
            <person name="Lipzen A."/>
            <person name="Lombard V."/>
            <person name="Magnuson J."/>
            <person name="Maillard F."/>
            <person name="Murat C."/>
            <person name="Nolan M."/>
            <person name="Ohm R.A."/>
            <person name="Pangilinan J."/>
            <person name="Pereira M.F."/>
            <person name="Perotto S."/>
            <person name="Peter M."/>
            <person name="Pfister S."/>
            <person name="Riley R."/>
            <person name="Sitrit Y."/>
            <person name="Stielow J.B."/>
            <person name="Szollosi G."/>
            <person name="Zifcakova L."/>
            <person name="Stursova M."/>
            <person name="Spatafora J.W."/>
            <person name="Tedersoo L."/>
            <person name="Vaario L.M."/>
            <person name="Yamada A."/>
            <person name="Yan M."/>
            <person name="Wang P."/>
            <person name="Xu J."/>
            <person name="Bruns T."/>
            <person name="Baldrian P."/>
            <person name="Vilgalys R."/>
            <person name="Dunand C."/>
            <person name="Henrissat B."/>
            <person name="Grigoriev I.V."/>
            <person name="Hibbett D."/>
            <person name="Nagy L.G."/>
            <person name="Martin F.M."/>
        </authorList>
    </citation>
    <scope>NUCLEOTIDE SEQUENCE</scope>
    <source>
        <strain evidence="1">P2</strain>
    </source>
</reference>
<dbReference type="EMBL" id="MU117966">
    <property type="protein sequence ID" value="KAF9652954.1"/>
    <property type="molecule type" value="Genomic_DNA"/>
</dbReference>
<protein>
    <submittedName>
        <fullName evidence="1">Uncharacterized protein</fullName>
    </submittedName>
</protein>
<gene>
    <name evidence="1" type="ORF">BDM02DRAFT_3183287</name>
</gene>
<reference evidence="1" key="1">
    <citation type="submission" date="2019-10" db="EMBL/GenBank/DDBJ databases">
        <authorList>
            <consortium name="DOE Joint Genome Institute"/>
            <person name="Kuo A."/>
            <person name="Miyauchi S."/>
            <person name="Kiss E."/>
            <person name="Drula E."/>
            <person name="Kohler A."/>
            <person name="Sanchez-Garcia M."/>
            <person name="Andreopoulos B."/>
            <person name="Barry K.W."/>
            <person name="Bonito G."/>
            <person name="Buee M."/>
            <person name="Carver A."/>
            <person name="Chen C."/>
            <person name="Cichocki N."/>
            <person name="Clum A."/>
            <person name="Culley D."/>
            <person name="Crous P.W."/>
            <person name="Fauchery L."/>
            <person name="Girlanda M."/>
            <person name="Hayes R."/>
            <person name="Keri Z."/>
            <person name="Labutti K."/>
            <person name="Lipzen A."/>
            <person name="Lombard V."/>
            <person name="Magnuson J."/>
            <person name="Maillard F."/>
            <person name="Morin E."/>
            <person name="Murat C."/>
            <person name="Nolan M."/>
            <person name="Ohm R."/>
            <person name="Pangilinan J."/>
            <person name="Pereira M."/>
            <person name="Perotto S."/>
            <person name="Peter M."/>
            <person name="Riley R."/>
            <person name="Sitrit Y."/>
            <person name="Stielow B."/>
            <person name="Szollosi G."/>
            <person name="Zifcakova L."/>
            <person name="Stursova M."/>
            <person name="Spatafora J.W."/>
            <person name="Tedersoo L."/>
            <person name="Vaario L.-M."/>
            <person name="Yamada A."/>
            <person name="Yan M."/>
            <person name="Wang P."/>
            <person name="Xu J."/>
            <person name="Bruns T."/>
            <person name="Baldrian P."/>
            <person name="Vilgalys R."/>
            <person name="Henrissat B."/>
            <person name="Grigoriev I.V."/>
            <person name="Hibbett D."/>
            <person name="Nagy L.G."/>
            <person name="Martin F.M."/>
        </authorList>
    </citation>
    <scope>NUCLEOTIDE SEQUENCE</scope>
    <source>
        <strain evidence="1">P2</strain>
    </source>
</reference>